<accession>A0AAN7VMV1</accession>
<evidence type="ECO:0000259" key="3">
    <source>
        <dbReference type="PROSITE" id="PS51031"/>
    </source>
</evidence>
<dbReference type="PROSITE" id="PS51031">
    <property type="entry name" value="BESS"/>
    <property type="match status" value="1"/>
</dbReference>
<comment type="subcellular location">
    <subcellularLocation>
        <location evidence="1">Nucleus</location>
    </subcellularLocation>
</comment>
<feature type="domain" description="BESS" evidence="3">
    <location>
        <begin position="85"/>
        <end position="124"/>
    </location>
</feature>
<evidence type="ECO:0000256" key="2">
    <source>
        <dbReference type="SAM" id="MobiDB-lite"/>
    </source>
</evidence>
<evidence type="ECO:0000313" key="4">
    <source>
        <dbReference type="EMBL" id="KAK5648041.1"/>
    </source>
</evidence>
<evidence type="ECO:0000313" key="5">
    <source>
        <dbReference type="Proteomes" id="UP001329430"/>
    </source>
</evidence>
<comment type="caution">
    <text evidence="4">The sequence shown here is derived from an EMBL/GenBank/DDBJ whole genome shotgun (WGS) entry which is preliminary data.</text>
</comment>
<protein>
    <recommendedName>
        <fullName evidence="3">BESS domain-containing protein</fullName>
    </recommendedName>
</protein>
<dbReference type="EMBL" id="JAVRBK010000002">
    <property type="protein sequence ID" value="KAK5648041.1"/>
    <property type="molecule type" value="Genomic_DNA"/>
</dbReference>
<dbReference type="GO" id="GO:0005634">
    <property type="term" value="C:nucleus"/>
    <property type="evidence" value="ECO:0007669"/>
    <property type="project" value="UniProtKB-SubCell"/>
</dbReference>
<keyword evidence="1" id="KW-0539">Nucleus</keyword>
<reference evidence="4 5" key="1">
    <citation type="journal article" date="2024" name="Insects">
        <title>An Improved Chromosome-Level Genome Assembly of the Firefly Pyrocoelia pectoralis.</title>
        <authorList>
            <person name="Fu X."/>
            <person name="Meyer-Rochow V.B."/>
            <person name="Ballantyne L."/>
            <person name="Zhu X."/>
        </authorList>
    </citation>
    <scope>NUCLEOTIDE SEQUENCE [LARGE SCALE GENOMIC DNA]</scope>
    <source>
        <strain evidence="4">XCY_ONT2</strain>
    </source>
</reference>
<dbReference type="InterPro" id="IPR004210">
    <property type="entry name" value="BESS_motif"/>
</dbReference>
<proteinExistence type="predicted"/>
<feature type="compositionally biased region" description="Basic and acidic residues" evidence="2">
    <location>
        <begin position="42"/>
        <end position="53"/>
    </location>
</feature>
<dbReference type="Proteomes" id="UP001329430">
    <property type="component" value="Chromosome 2"/>
</dbReference>
<gene>
    <name evidence="4" type="ORF">RI129_002933</name>
</gene>
<feature type="region of interest" description="Disordered" evidence="2">
    <location>
        <begin position="34"/>
        <end position="67"/>
    </location>
</feature>
<dbReference type="GO" id="GO:0003677">
    <property type="term" value="F:DNA binding"/>
    <property type="evidence" value="ECO:0007669"/>
    <property type="project" value="InterPro"/>
</dbReference>
<name>A0AAN7VMV1_9COLE</name>
<evidence type="ECO:0000256" key="1">
    <source>
        <dbReference type="PROSITE-ProRule" id="PRU00371"/>
    </source>
</evidence>
<keyword evidence="5" id="KW-1185">Reference proteome</keyword>
<sequence>MSVCFIKFDLVKYVSCLFRTVSSVVLLSPQSILSPASTSTSELEHEQEKDKEVLQPTSSAKQKKPNEKDIQKVLLDALATEPPKMDGTDGFLLKLGESLRRLPYREKCKLEIDILNLVYERELQLHL</sequence>
<dbReference type="AlphaFoldDB" id="A0AAN7VMV1"/>
<organism evidence="4 5">
    <name type="scientific">Pyrocoelia pectoralis</name>
    <dbReference type="NCBI Taxonomy" id="417401"/>
    <lineage>
        <taxon>Eukaryota</taxon>
        <taxon>Metazoa</taxon>
        <taxon>Ecdysozoa</taxon>
        <taxon>Arthropoda</taxon>
        <taxon>Hexapoda</taxon>
        <taxon>Insecta</taxon>
        <taxon>Pterygota</taxon>
        <taxon>Neoptera</taxon>
        <taxon>Endopterygota</taxon>
        <taxon>Coleoptera</taxon>
        <taxon>Polyphaga</taxon>
        <taxon>Elateriformia</taxon>
        <taxon>Elateroidea</taxon>
        <taxon>Lampyridae</taxon>
        <taxon>Lampyrinae</taxon>
        <taxon>Pyrocoelia</taxon>
    </lineage>
</organism>